<accession>A0A3N4H4K5</accession>
<evidence type="ECO:0000313" key="1">
    <source>
        <dbReference type="EMBL" id="RPA65750.1"/>
    </source>
</evidence>
<sequence>MADKSDGVRNHFVYRYFDAAGDLLYVGCSHRPAIRWAEHKTTRPGVCAAVTKVKISGPYCYTKAREIERAAIRTEHPLCGWTPDKQREKVLRSKWIDERISTLRADGVPYFYAVKVAVAEAEDVWPDPMRSPYDPPTALSQIPA</sequence>
<reference evidence="1 2" key="1">
    <citation type="submission" date="2018-11" db="EMBL/GenBank/DDBJ databases">
        <title>Draft genome sequence of Gordonia sp. RS15-1S isolated from rice stems.</title>
        <authorList>
            <person name="Muangham S."/>
        </authorList>
    </citation>
    <scope>NUCLEOTIDE SEQUENCE [LARGE SCALE GENOMIC DNA]</scope>
    <source>
        <strain evidence="1 2">RS15-1S</strain>
    </source>
</reference>
<proteinExistence type="predicted"/>
<gene>
    <name evidence="1" type="ORF">EF294_03155</name>
</gene>
<keyword evidence="2" id="KW-1185">Reference proteome</keyword>
<dbReference type="Proteomes" id="UP000267536">
    <property type="component" value="Unassembled WGS sequence"/>
</dbReference>
<evidence type="ECO:0008006" key="3">
    <source>
        <dbReference type="Google" id="ProtNLM"/>
    </source>
</evidence>
<comment type="caution">
    <text evidence="1">The sequence shown here is derived from an EMBL/GenBank/DDBJ whole genome shotgun (WGS) entry which is preliminary data.</text>
</comment>
<protein>
    <recommendedName>
        <fullName evidence="3">GIY-YIG domain-containing protein</fullName>
    </recommendedName>
</protein>
<dbReference type="AlphaFoldDB" id="A0A3N4H4K5"/>
<name>A0A3N4H4K5_9ACTN</name>
<dbReference type="EMBL" id="RKMH01000002">
    <property type="protein sequence ID" value="RPA65750.1"/>
    <property type="molecule type" value="Genomic_DNA"/>
</dbReference>
<organism evidence="1 2">
    <name type="scientific">Gordonia oryzae</name>
    <dbReference type="NCBI Taxonomy" id="2487349"/>
    <lineage>
        <taxon>Bacteria</taxon>
        <taxon>Bacillati</taxon>
        <taxon>Actinomycetota</taxon>
        <taxon>Actinomycetes</taxon>
        <taxon>Mycobacteriales</taxon>
        <taxon>Gordoniaceae</taxon>
        <taxon>Gordonia</taxon>
    </lineage>
</organism>
<evidence type="ECO:0000313" key="2">
    <source>
        <dbReference type="Proteomes" id="UP000267536"/>
    </source>
</evidence>